<dbReference type="Gene3D" id="2.10.109.10">
    <property type="entry name" value="Umud Fragment, subunit A"/>
    <property type="match status" value="1"/>
</dbReference>
<dbReference type="GO" id="GO:0004252">
    <property type="term" value="F:serine-type endopeptidase activity"/>
    <property type="evidence" value="ECO:0007669"/>
    <property type="project" value="InterPro"/>
</dbReference>
<dbReference type="EMBL" id="LAZR01065968">
    <property type="protein sequence ID" value="KKK54487.1"/>
    <property type="molecule type" value="Genomic_DNA"/>
</dbReference>
<dbReference type="AlphaFoldDB" id="A0A0F8WCE3"/>
<dbReference type="InterPro" id="IPR036286">
    <property type="entry name" value="LexA/Signal_pep-like_sf"/>
</dbReference>
<evidence type="ECO:0000313" key="7">
    <source>
        <dbReference type="EMBL" id="KKK54487.1"/>
    </source>
</evidence>
<evidence type="ECO:0000256" key="3">
    <source>
        <dbReference type="ARBA" id="ARBA00023015"/>
    </source>
</evidence>
<dbReference type="PANTHER" id="PTHR40661:SF1">
    <property type="entry name" value="HTH CRO_C1-TYPE DOMAIN-CONTAINING PROTEIN"/>
    <property type="match status" value="1"/>
</dbReference>
<dbReference type="Pfam" id="PF00717">
    <property type="entry name" value="Peptidase_S24"/>
    <property type="match status" value="1"/>
</dbReference>
<keyword evidence="4" id="KW-0238">DNA-binding</keyword>
<sequence>TEHLLTLSKLYSVPTDRILKSSQNAVTMSPKNGFVPLINVGARAGFIENRKDEEWLGTLEMYRIPGYDSQKNQKLFEVEGDSMMPTLTHGDILIAKHLDDLTEVVDGSITVVITPKAVITKRIKKDLNNNSVILISDNANYENMTYSLKNVSEILIVQGKITSSLNMINFANDTTAKKLEHSVELMQRDIGQILEKVNTIK</sequence>
<protein>
    <recommendedName>
        <fullName evidence="6">Peptidase S24/S26A/S26B/S26C domain-containing protein</fullName>
    </recommendedName>
</protein>
<evidence type="ECO:0000256" key="4">
    <source>
        <dbReference type="ARBA" id="ARBA00023125"/>
    </source>
</evidence>
<organism evidence="7">
    <name type="scientific">marine sediment metagenome</name>
    <dbReference type="NCBI Taxonomy" id="412755"/>
    <lineage>
        <taxon>unclassified sequences</taxon>
        <taxon>metagenomes</taxon>
        <taxon>ecological metagenomes</taxon>
    </lineage>
</organism>
<evidence type="ECO:0000256" key="5">
    <source>
        <dbReference type="ARBA" id="ARBA00023163"/>
    </source>
</evidence>
<evidence type="ECO:0000256" key="1">
    <source>
        <dbReference type="ARBA" id="ARBA00022670"/>
    </source>
</evidence>
<gene>
    <name evidence="7" type="ORF">LCGC14_3084200</name>
</gene>
<dbReference type="GO" id="GO:0003677">
    <property type="term" value="F:DNA binding"/>
    <property type="evidence" value="ECO:0007669"/>
    <property type="project" value="UniProtKB-KW"/>
</dbReference>
<keyword evidence="2" id="KW-0378">Hydrolase</keyword>
<dbReference type="PROSITE" id="PS00501">
    <property type="entry name" value="SPASE_I_1"/>
    <property type="match status" value="1"/>
</dbReference>
<evidence type="ECO:0000256" key="2">
    <source>
        <dbReference type="ARBA" id="ARBA00022801"/>
    </source>
</evidence>
<dbReference type="SUPFAM" id="SSF51306">
    <property type="entry name" value="LexA/Signal peptidase"/>
    <property type="match status" value="1"/>
</dbReference>
<dbReference type="CDD" id="cd06529">
    <property type="entry name" value="S24_LexA-like"/>
    <property type="match status" value="1"/>
</dbReference>
<dbReference type="GO" id="GO:0016020">
    <property type="term" value="C:membrane"/>
    <property type="evidence" value="ECO:0007669"/>
    <property type="project" value="InterPro"/>
</dbReference>
<feature type="non-terminal residue" evidence="7">
    <location>
        <position position="1"/>
    </location>
</feature>
<accession>A0A0F8WCE3</accession>
<comment type="caution">
    <text evidence="7">The sequence shown here is derived from an EMBL/GenBank/DDBJ whole genome shotgun (WGS) entry which is preliminary data.</text>
</comment>
<reference evidence="7" key="1">
    <citation type="journal article" date="2015" name="Nature">
        <title>Complex archaea that bridge the gap between prokaryotes and eukaryotes.</title>
        <authorList>
            <person name="Spang A."/>
            <person name="Saw J.H."/>
            <person name="Jorgensen S.L."/>
            <person name="Zaremba-Niedzwiedzka K."/>
            <person name="Martijn J."/>
            <person name="Lind A.E."/>
            <person name="van Eijk R."/>
            <person name="Schleper C."/>
            <person name="Guy L."/>
            <person name="Ettema T.J."/>
        </authorList>
    </citation>
    <scope>NUCLEOTIDE SEQUENCE</scope>
</reference>
<keyword evidence="3" id="KW-0805">Transcription regulation</keyword>
<dbReference type="InterPro" id="IPR039418">
    <property type="entry name" value="LexA-like"/>
</dbReference>
<dbReference type="PANTHER" id="PTHR40661">
    <property type="match status" value="1"/>
</dbReference>
<dbReference type="GO" id="GO:0006508">
    <property type="term" value="P:proteolysis"/>
    <property type="evidence" value="ECO:0007669"/>
    <property type="project" value="UniProtKB-KW"/>
</dbReference>
<feature type="domain" description="Peptidase S24/S26A/S26B/S26C" evidence="6">
    <location>
        <begin position="42"/>
        <end position="150"/>
    </location>
</feature>
<dbReference type="InterPro" id="IPR019756">
    <property type="entry name" value="Pept_S26A_signal_pept_1_Ser-AS"/>
</dbReference>
<evidence type="ECO:0000259" key="6">
    <source>
        <dbReference type="Pfam" id="PF00717"/>
    </source>
</evidence>
<proteinExistence type="predicted"/>
<keyword evidence="5" id="KW-0804">Transcription</keyword>
<name>A0A0F8WCE3_9ZZZZ</name>
<keyword evidence="1" id="KW-0645">Protease</keyword>
<dbReference type="InterPro" id="IPR015927">
    <property type="entry name" value="Peptidase_S24_S26A/B/C"/>
</dbReference>